<dbReference type="GO" id="GO:0051287">
    <property type="term" value="F:NAD binding"/>
    <property type="evidence" value="ECO:0007669"/>
    <property type="project" value="InterPro"/>
</dbReference>
<dbReference type="AlphaFoldDB" id="F4KM38"/>
<dbReference type="STRING" id="879243.Poras_1264"/>
<dbReference type="NCBIfam" id="TIGR00557">
    <property type="entry name" value="pdxA"/>
    <property type="match status" value="1"/>
</dbReference>
<dbReference type="Pfam" id="PF04166">
    <property type="entry name" value="PdxA"/>
    <property type="match status" value="1"/>
</dbReference>
<evidence type="ECO:0000313" key="4">
    <source>
        <dbReference type="EMBL" id="AEE13204.1"/>
    </source>
</evidence>
<sequence length="357" mass="38861">MTDRRIVVGITHGDINGTSYELLLKLFNRHGVTDLFTPIIYGSPRIAAYYSKALEMERVSWHLITNAEEAEPNVVNVIDVVGDDIDVTPGKVTEAAGVAALAALERATSDINRGAIDVLVTCPINKSAMPQDRFPYKGHTAYLGVACGQGKEPLMILAASSGLRVALVSTHDPISQVSQVITQRKVIKTLEILDEALRRDFLISSPRIAVLGLNPHAGDNGLIGSEELEVIAPSIAIAQREMGIYAFGPFSADGFWGSGAYQQYDAVLAMYHDQGLAPFKLLHLHDGVNVTAGLPIIRTSPDHGTGYDIVMQGIANEQALMESIYMAIDLYRHRIADEEARSNVLPKLYKNKRGDNE</sequence>
<dbReference type="EC" id="1.1.1.262" evidence="4"/>
<dbReference type="PANTHER" id="PTHR30004">
    <property type="entry name" value="4-HYDROXYTHREONINE-4-PHOSPHATE DEHYDROGENASE"/>
    <property type="match status" value="1"/>
</dbReference>
<dbReference type="GO" id="GO:0046872">
    <property type="term" value="F:metal ion binding"/>
    <property type="evidence" value="ECO:0007669"/>
    <property type="project" value="UniProtKB-KW"/>
</dbReference>
<dbReference type="OrthoDB" id="9801783at2"/>
<evidence type="ECO:0000313" key="5">
    <source>
        <dbReference type="Proteomes" id="UP000006545"/>
    </source>
</evidence>
<keyword evidence="5" id="KW-1185">Reference proteome</keyword>
<keyword evidence="2 4" id="KW-0560">Oxidoreductase</keyword>
<organism evidence="4 5">
    <name type="scientific">Porphyromonas asaccharolytica (strain ATCC 25260 / DSM 20707 / BCRC 10618 / CCUG 7834 / JCM 6326 / LMG 13178 / VPI 4198 / B440)</name>
    <name type="common">Bacteroides asaccharolyticus</name>
    <dbReference type="NCBI Taxonomy" id="879243"/>
    <lineage>
        <taxon>Bacteria</taxon>
        <taxon>Pseudomonadati</taxon>
        <taxon>Bacteroidota</taxon>
        <taxon>Bacteroidia</taxon>
        <taxon>Bacteroidales</taxon>
        <taxon>Porphyromonadaceae</taxon>
        <taxon>Porphyromonas</taxon>
    </lineage>
</organism>
<keyword evidence="3" id="KW-0520">NAD</keyword>
<dbReference type="EMBL" id="CP002689">
    <property type="protein sequence ID" value="AEE13204.1"/>
    <property type="molecule type" value="Genomic_DNA"/>
</dbReference>
<dbReference type="Proteomes" id="UP000006545">
    <property type="component" value="Chromosome"/>
</dbReference>
<dbReference type="SUPFAM" id="SSF53659">
    <property type="entry name" value="Isocitrate/Isopropylmalate dehydrogenase-like"/>
    <property type="match status" value="1"/>
</dbReference>
<dbReference type="HOGENOM" id="CLU_040168_0_0_10"/>
<dbReference type="PANTHER" id="PTHR30004:SF6">
    <property type="entry name" value="D-THREONATE 4-PHOSPHATE DEHYDROGENASE"/>
    <property type="match status" value="1"/>
</dbReference>
<dbReference type="KEGG" id="pah:Poras_1264"/>
<dbReference type="GO" id="GO:0050570">
    <property type="term" value="F:4-hydroxythreonine-4-phosphate dehydrogenase activity"/>
    <property type="evidence" value="ECO:0007669"/>
    <property type="project" value="UniProtKB-EC"/>
</dbReference>
<keyword evidence="1" id="KW-0479">Metal-binding</keyword>
<evidence type="ECO:0000256" key="2">
    <source>
        <dbReference type="ARBA" id="ARBA00023002"/>
    </source>
</evidence>
<reference evidence="5" key="1">
    <citation type="submission" date="2011-04" db="EMBL/GenBank/DDBJ databases">
        <title>The complete genome of Porphyromonas asaccharolytica DSM 20707.</title>
        <authorList>
            <person name="Lucas S."/>
            <person name="Han J."/>
            <person name="Lapidus A."/>
            <person name="Bruce D."/>
            <person name="Goodwin L."/>
            <person name="Pitluck S."/>
            <person name="Peters L."/>
            <person name="Kyrpides N."/>
            <person name="Mavromatis K."/>
            <person name="Ivanova N."/>
            <person name="Ovchinnikova G."/>
            <person name="Pagani I."/>
            <person name="Lu M."/>
            <person name="Detter J.C."/>
            <person name="Tapia R."/>
            <person name="Han C."/>
            <person name="Land M."/>
            <person name="Hauser L."/>
            <person name="Markowitz V."/>
            <person name="Cheng J.-F."/>
            <person name="Hugenholtz P."/>
            <person name="Woyke T."/>
            <person name="Wu D."/>
            <person name="Gronow S."/>
            <person name="Wellnitz S."/>
            <person name="Brambilla E."/>
            <person name="Klenk H.-P."/>
            <person name="Eisen J.A."/>
        </authorList>
    </citation>
    <scope>NUCLEOTIDE SEQUENCE [LARGE SCALE GENOMIC DNA]</scope>
    <source>
        <strain evidence="5">ATCC 25260 / DSM 20707 / VPI 4198</strain>
    </source>
</reference>
<proteinExistence type="predicted"/>
<evidence type="ECO:0000256" key="1">
    <source>
        <dbReference type="ARBA" id="ARBA00022723"/>
    </source>
</evidence>
<dbReference type="InterPro" id="IPR005255">
    <property type="entry name" value="PdxA_fam"/>
</dbReference>
<evidence type="ECO:0000256" key="3">
    <source>
        <dbReference type="ARBA" id="ARBA00023027"/>
    </source>
</evidence>
<accession>F4KM38</accession>
<dbReference type="eggNOG" id="COG1995">
    <property type="taxonomic scope" value="Bacteria"/>
</dbReference>
<dbReference type="Gene3D" id="3.40.718.10">
    <property type="entry name" value="Isopropylmalate Dehydrogenase"/>
    <property type="match status" value="1"/>
</dbReference>
<dbReference type="RefSeq" id="WP_013760615.1">
    <property type="nucleotide sequence ID" value="NC_015501.1"/>
</dbReference>
<gene>
    <name evidence="4" type="ordered locus">Poras_1264</name>
</gene>
<protein>
    <submittedName>
        <fullName evidence="4">4-hydroxythreonine-4-phosphate dehydrogenase</fullName>
        <ecNumber evidence="4">1.1.1.262</ecNumber>
    </submittedName>
</protein>
<name>F4KM38_PORAD</name>